<reference evidence="3" key="1">
    <citation type="journal article" date="2023" name="Commun. Biol.">
        <title>Genome analysis of Parmales, the sister group of diatoms, reveals the evolutionary specialization of diatoms from phago-mixotrophs to photoautotrophs.</title>
        <authorList>
            <person name="Ban H."/>
            <person name="Sato S."/>
            <person name="Yoshikawa S."/>
            <person name="Yamada K."/>
            <person name="Nakamura Y."/>
            <person name="Ichinomiya M."/>
            <person name="Sato N."/>
            <person name="Blanc-Mathieu R."/>
            <person name="Endo H."/>
            <person name="Kuwata A."/>
            <person name="Ogata H."/>
        </authorList>
    </citation>
    <scope>NUCLEOTIDE SEQUENCE [LARGE SCALE GENOMIC DNA]</scope>
</reference>
<accession>A0A9W7G889</accession>
<protein>
    <submittedName>
        <fullName evidence="2">Uncharacterized protein</fullName>
    </submittedName>
</protein>
<evidence type="ECO:0000313" key="3">
    <source>
        <dbReference type="Proteomes" id="UP001165065"/>
    </source>
</evidence>
<evidence type="ECO:0000256" key="1">
    <source>
        <dbReference type="SAM" id="MobiDB-lite"/>
    </source>
</evidence>
<name>A0A9W7G889_9STRA</name>
<evidence type="ECO:0000313" key="2">
    <source>
        <dbReference type="EMBL" id="GMI35681.1"/>
    </source>
</evidence>
<feature type="region of interest" description="Disordered" evidence="1">
    <location>
        <begin position="61"/>
        <end position="139"/>
    </location>
</feature>
<comment type="caution">
    <text evidence="2">The sequence shown here is derived from an EMBL/GenBank/DDBJ whole genome shotgun (WGS) entry which is preliminary data.</text>
</comment>
<dbReference type="EMBL" id="BRYA01000059">
    <property type="protein sequence ID" value="GMI35681.1"/>
    <property type="molecule type" value="Genomic_DNA"/>
</dbReference>
<feature type="compositionally biased region" description="Basic residues" evidence="1">
    <location>
        <begin position="71"/>
        <end position="90"/>
    </location>
</feature>
<dbReference type="Proteomes" id="UP001165065">
    <property type="component" value="Unassembled WGS sequence"/>
</dbReference>
<gene>
    <name evidence="2" type="ORF">TrCOL_g9190</name>
</gene>
<dbReference type="OrthoDB" id="194405at2759"/>
<keyword evidence="3" id="KW-1185">Reference proteome</keyword>
<feature type="compositionally biased region" description="Acidic residues" evidence="1">
    <location>
        <begin position="96"/>
        <end position="106"/>
    </location>
</feature>
<proteinExistence type="predicted"/>
<sequence length="238" mass="26696">MFGDTFGTKSDYVKGMEYQMRRAYMGDDPGEVVSTPPDTMFLSRDQARKIHTAPEIGEDAHLGDVLSFHSPTKKKKKKKRPSPKGVKKHAFFVSDDLSEYESDSSEEDHKKNPVATLLAGRMGSSPTSKKQLLKETAKRNAERKAREAVAAPALSDLWDVVFEAGVKFYVNKSTGEATEENPFDETPKKFEDLLMCQPRLDMEALSPPIATGMVAYEELRGEFHKVMEFLDGTSKTYE</sequence>
<organism evidence="2 3">
    <name type="scientific">Triparma columacea</name>
    <dbReference type="NCBI Taxonomy" id="722753"/>
    <lineage>
        <taxon>Eukaryota</taxon>
        <taxon>Sar</taxon>
        <taxon>Stramenopiles</taxon>
        <taxon>Ochrophyta</taxon>
        <taxon>Bolidophyceae</taxon>
        <taxon>Parmales</taxon>
        <taxon>Triparmaceae</taxon>
        <taxon>Triparma</taxon>
    </lineage>
</organism>
<dbReference type="AlphaFoldDB" id="A0A9W7G889"/>